<proteinExistence type="predicted"/>
<dbReference type="AlphaFoldDB" id="A0A1I7XZE4"/>
<evidence type="ECO:0000313" key="2">
    <source>
        <dbReference type="Proteomes" id="UP000095287"/>
    </source>
</evidence>
<keyword evidence="1" id="KW-1133">Transmembrane helix</keyword>
<keyword evidence="1" id="KW-0472">Membrane</keyword>
<reference evidence="3" key="1">
    <citation type="submission" date="2016-11" db="UniProtKB">
        <authorList>
            <consortium name="WormBaseParasite"/>
        </authorList>
    </citation>
    <scope>IDENTIFICATION</scope>
</reference>
<dbReference type="WBParaSite" id="L893_g11072.t1">
    <property type="protein sequence ID" value="L893_g11072.t1"/>
    <property type="gene ID" value="L893_g11072"/>
</dbReference>
<sequence>MGAAVAAAGGAAVAAISINASHRGTVSSDPPEISVIDLCTVLLAVLALFIACLCIVKAQENRKIAKKQNQRGWSRLKPGYDVIVANKAPAAHVYGVLPHVLVTMLQAILNLSEYGDIKWT</sequence>
<evidence type="ECO:0000256" key="1">
    <source>
        <dbReference type="SAM" id="Phobius"/>
    </source>
</evidence>
<accession>A0A1I7XZE4</accession>
<keyword evidence="2" id="KW-1185">Reference proteome</keyword>
<protein>
    <submittedName>
        <fullName evidence="3">Transmembrane protein</fullName>
    </submittedName>
</protein>
<organism evidence="2 3">
    <name type="scientific">Steinernema glaseri</name>
    <dbReference type="NCBI Taxonomy" id="37863"/>
    <lineage>
        <taxon>Eukaryota</taxon>
        <taxon>Metazoa</taxon>
        <taxon>Ecdysozoa</taxon>
        <taxon>Nematoda</taxon>
        <taxon>Chromadorea</taxon>
        <taxon>Rhabditida</taxon>
        <taxon>Tylenchina</taxon>
        <taxon>Panagrolaimomorpha</taxon>
        <taxon>Strongyloidoidea</taxon>
        <taxon>Steinernematidae</taxon>
        <taxon>Steinernema</taxon>
    </lineage>
</organism>
<keyword evidence="1" id="KW-0812">Transmembrane</keyword>
<evidence type="ECO:0000313" key="3">
    <source>
        <dbReference type="WBParaSite" id="L893_g11072.t1"/>
    </source>
</evidence>
<name>A0A1I7XZE4_9BILA</name>
<feature type="transmembrane region" description="Helical" evidence="1">
    <location>
        <begin position="33"/>
        <end position="56"/>
    </location>
</feature>
<dbReference type="Proteomes" id="UP000095287">
    <property type="component" value="Unplaced"/>
</dbReference>